<accession>Q6YWF8</accession>
<dbReference type="EMBL" id="AP005776">
    <property type="protein sequence ID" value="BAD10645.1"/>
    <property type="molecule type" value="Genomic_DNA"/>
</dbReference>
<feature type="compositionally biased region" description="Basic and acidic residues" evidence="1">
    <location>
        <begin position="17"/>
        <end position="45"/>
    </location>
</feature>
<dbReference type="Proteomes" id="UP000000763">
    <property type="component" value="Chromosome 2"/>
</dbReference>
<evidence type="ECO:0000313" key="2">
    <source>
        <dbReference type="EMBL" id="BAD10645.1"/>
    </source>
</evidence>
<protein>
    <submittedName>
        <fullName evidence="2">Uncharacterized protein</fullName>
    </submittedName>
</protein>
<sequence>MREKKREEIGRRRKNKKREEIGRGRARTRVGEGRGARGGGKDCSKGGRAWGREGGF</sequence>
<feature type="compositionally biased region" description="Basic and acidic residues" evidence="1">
    <location>
        <begin position="1"/>
        <end position="10"/>
    </location>
</feature>
<proteinExistence type="predicted"/>
<dbReference type="AlphaFoldDB" id="Q6YWF8"/>
<evidence type="ECO:0000313" key="3">
    <source>
        <dbReference type="Proteomes" id="UP000000763"/>
    </source>
</evidence>
<reference evidence="3" key="1">
    <citation type="journal article" date="2005" name="Nature">
        <title>The map-based sequence of the rice genome.</title>
        <authorList>
            <consortium name="International rice genome sequencing project (IRGSP)"/>
            <person name="Matsumoto T."/>
            <person name="Wu J."/>
            <person name="Kanamori H."/>
            <person name="Katayose Y."/>
            <person name="Fujisawa M."/>
            <person name="Namiki N."/>
            <person name="Mizuno H."/>
            <person name="Yamamoto K."/>
            <person name="Antonio B.A."/>
            <person name="Baba T."/>
            <person name="Sakata K."/>
            <person name="Nagamura Y."/>
            <person name="Aoki H."/>
            <person name="Arikawa K."/>
            <person name="Arita K."/>
            <person name="Bito T."/>
            <person name="Chiden Y."/>
            <person name="Fujitsuka N."/>
            <person name="Fukunaka R."/>
            <person name="Hamada M."/>
            <person name="Harada C."/>
            <person name="Hayashi A."/>
            <person name="Hijishita S."/>
            <person name="Honda M."/>
            <person name="Hosokawa S."/>
            <person name="Ichikawa Y."/>
            <person name="Idonuma A."/>
            <person name="Iijima M."/>
            <person name="Ikeda M."/>
            <person name="Ikeno M."/>
            <person name="Ito K."/>
            <person name="Ito S."/>
            <person name="Ito T."/>
            <person name="Ito Y."/>
            <person name="Ito Y."/>
            <person name="Iwabuchi A."/>
            <person name="Kamiya K."/>
            <person name="Karasawa W."/>
            <person name="Kurita K."/>
            <person name="Katagiri S."/>
            <person name="Kikuta A."/>
            <person name="Kobayashi H."/>
            <person name="Kobayashi N."/>
            <person name="Machita K."/>
            <person name="Maehara T."/>
            <person name="Masukawa M."/>
            <person name="Mizubayashi T."/>
            <person name="Mukai Y."/>
            <person name="Nagasaki H."/>
            <person name="Nagata Y."/>
            <person name="Naito S."/>
            <person name="Nakashima M."/>
            <person name="Nakama Y."/>
            <person name="Nakamichi Y."/>
            <person name="Nakamura M."/>
            <person name="Meguro A."/>
            <person name="Negishi M."/>
            <person name="Ohta I."/>
            <person name="Ohta T."/>
            <person name="Okamoto M."/>
            <person name="Ono N."/>
            <person name="Saji S."/>
            <person name="Sakaguchi M."/>
            <person name="Sakai K."/>
            <person name="Shibata M."/>
            <person name="Shimokawa T."/>
            <person name="Song J."/>
            <person name="Takazaki Y."/>
            <person name="Terasawa K."/>
            <person name="Tsugane M."/>
            <person name="Tsuji K."/>
            <person name="Ueda S."/>
            <person name="Waki K."/>
            <person name="Yamagata H."/>
            <person name="Yamamoto M."/>
            <person name="Yamamoto S."/>
            <person name="Yamane H."/>
            <person name="Yoshiki S."/>
            <person name="Yoshihara R."/>
            <person name="Yukawa K."/>
            <person name="Zhong H."/>
            <person name="Yano M."/>
            <person name="Yuan Q."/>
            <person name="Ouyang S."/>
            <person name="Liu J."/>
            <person name="Jones K.M."/>
            <person name="Gansberger K."/>
            <person name="Moffat K."/>
            <person name="Hill J."/>
            <person name="Bera J."/>
            <person name="Fadrosh D."/>
            <person name="Jin S."/>
            <person name="Johri S."/>
            <person name="Kim M."/>
            <person name="Overton L."/>
            <person name="Reardon M."/>
            <person name="Tsitrin T."/>
            <person name="Vuong H."/>
            <person name="Weaver B."/>
            <person name="Ciecko A."/>
            <person name="Tallon L."/>
            <person name="Jackson J."/>
            <person name="Pai G."/>
            <person name="Aken S.V."/>
            <person name="Utterback T."/>
            <person name="Reidmuller S."/>
            <person name="Feldblyum T."/>
            <person name="Hsiao J."/>
            <person name="Zismann V."/>
            <person name="Iobst S."/>
            <person name="de Vazeille A.R."/>
            <person name="Buell C.R."/>
            <person name="Ying K."/>
            <person name="Li Y."/>
            <person name="Lu T."/>
            <person name="Huang Y."/>
            <person name="Zhao Q."/>
            <person name="Feng Q."/>
            <person name="Zhang L."/>
            <person name="Zhu J."/>
            <person name="Weng Q."/>
            <person name="Mu J."/>
            <person name="Lu Y."/>
            <person name="Fan D."/>
            <person name="Liu Y."/>
            <person name="Guan J."/>
            <person name="Zhang Y."/>
            <person name="Yu S."/>
            <person name="Liu X."/>
            <person name="Zhang Y."/>
            <person name="Hong G."/>
            <person name="Han B."/>
            <person name="Choisne N."/>
            <person name="Demange N."/>
            <person name="Orjeda G."/>
            <person name="Samain S."/>
            <person name="Cattolico L."/>
            <person name="Pelletier E."/>
            <person name="Couloux A."/>
            <person name="Segurens B."/>
            <person name="Wincker P."/>
            <person name="D'Hont A."/>
            <person name="Scarpelli C."/>
            <person name="Weissenbach J."/>
            <person name="Salanoubat M."/>
            <person name="Quetier F."/>
            <person name="Yu Y."/>
            <person name="Kim H.R."/>
            <person name="Rambo T."/>
            <person name="Currie J."/>
            <person name="Collura K."/>
            <person name="Luo M."/>
            <person name="Yang T."/>
            <person name="Ammiraju J.S.S."/>
            <person name="Engler F."/>
            <person name="Soderlund C."/>
            <person name="Wing R.A."/>
            <person name="Palmer L.E."/>
            <person name="de la Bastide M."/>
            <person name="Spiegel L."/>
            <person name="Nascimento L."/>
            <person name="Zutavern T."/>
            <person name="O'Shaughnessy A."/>
            <person name="Dike S."/>
            <person name="Dedhia N."/>
            <person name="Preston R."/>
            <person name="Balija V."/>
            <person name="McCombie W.R."/>
            <person name="Chow T."/>
            <person name="Chen H."/>
            <person name="Chung M."/>
            <person name="Chen C."/>
            <person name="Shaw J."/>
            <person name="Wu H."/>
            <person name="Hsiao K."/>
            <person name="Chao Y."/>
            <person name="Chu M."/>
            <person name="Cheng C."/>
            <person name="Hour A."/>
            <person name="Lee P."/>
            <person name="Lin S."/>
            <person name="Lin Y."/>
            <person name="Liou J."/>
            <person name="Liu S."/>
            <person name="Hsing Y."/>
            <person name="Raghuvanshi S."/>
            <person name="Mohanty A."/>
            <person name="Bharti A.K."/>
            <person name="Gaur A."/>
            <person name="Gupta V."/>
            <person name="Kumar D."/>
            <person name="Ravi V."/>
            <person name="Vij S."/>
            <person name="Kapur A."/>
            <person name="Khurana P."/>
            <person name="Khurana P."/>
            <person name="Khurana J.P."/>
            <person name="Tyagi A.K."/>
            <person name="Gaikwad K."/>
            <person name="Singh A."/>
            <person name="Dalal V."/>
            <person name="Srivastava S."/>
            <person name="Dixit A."/>
            <person name="Pal A.K."/>
            <person name="Ghazi I.A."/>
            <person name="Yadav M."/>
            <person name="Pandit A."/>
            <person name="Bhargava A."/>
            <person name="Sureshbabu K."/>
            <person name="Batra K."/>
            <person name="Sharma T.R."/>
            <person name="Mohapatra T."/>
            <person name="Singh N.K."/>
            <person name="Messing J."/>
            <person name="Nelson A.B."/>
            <person name="Fuks G."/>
            <person name="Kavchok S."/>
            <person name="Keizer G."/>
            <person name="Linton E."/>
            <person name="Llaca V."/>
            <person name="Song R."/>
            <person name="Tanyolac B."/>
            <person name="Young S."/>
            <person name="Ho-Il K."/>
            <person name="Hahn J.H."/>
            <person name="Sangsakoo G."/>
            <person name="Vanavichit A."/>
            <person name="de Mattos Luiz.A.T."/>
            <person name="Zimmer P.D."/>
            <person name="Malone G."/>
            <person name="Dellagostin O."/>
            <person name="de Oliveira A.C."/>
            <person name="Bevan M."/>
            <person name="Bancroft I."/>
            <person name="Minx P."/>
            <person name="Cordum H."/>
            <person name="Wilson R."/>
            <person name="Cheng Z."/>
            <person name="Jin W."/>
            <person name="Jiang J."/>
            <person name="Leong S.A."/>
            <person name="Iwama H."/>
            <person name="Gojobori T."/>
            <person name="Itoh T."/>
            <person name="Niimura Y."/>
            <person name="Fujii Y."/>
            <person name="Habara T."/>
            <person name="Sakai H."/>
            <person name="Sato Y."/>
            <person name="Wilson G."/>
            <person name="Kumar K."/>
            <person name="McCouch S."/>
            <person name="Juretic N."/>
            <person name="Hoen D."/>
            <person name="Wright S."/>
            <person name="Bruskiewich R."/>
            <person name="Bureau T."/>
            <person name="Miyao A."/>
            <person name="Hirochika H."/>
            <person name="Nishikawa T."/>
            <person name="Kadowaki K."/>
            <person name="Sugiura M."/>
            <person name="Burr B."/>
            <person name="Sasaki T."/>
        </authorList>
    </citation>
    <scope>NUCLEOTIDE SEQUENCE [LARGE SCALE GENOMIC DNA]</scope>
    <source>
        <strain evidence="3">cv. Nipponbare</strain>
    </source>
</reference>
<reference evidence="3" key="2">
    <citation type="journal article" date="2008" name="Nucleic Acids Res.">
        <title>The rice annotation project database (RAP-DB): 2008 update.</title>
        <authorList>
            <consortium name="The rice annotation project (RAP)"/>
        </authorList>
    </citation>
    <scope>GENOME REANNOTATION</scope>
    <source>
        <strain evidence="3">cv. Nipponbare</strain>
    </source>
</reference>
<organism evidence="2 3">
    <name type="scientific">Oryza sativa subsp. japonica</name>
    <name type="common">Rice</name>
    <dbReference type="NCBI Taxonomy" id="39947"/>
    <lineage>
        <taxon>Eukaryota</taxon>
        <taxon>Viridiplantae</taxon>
        <taxon>Streptophyta</taxon>
        <taxon>Embryophyta</taxon>
        <taxon>Tracheophyta</taxon>
        <taxon>Spermatophyta</taxon>
        <taxon>Magnoliopsida</taxon>
        <taxon>Liliopsida</taxon>
        <taxon>Poales</taxon>
        <taxon>Poaceae</taxon>
        <taxon>BOP clade</taxon>
        <taxon>Oryzoideae</taxon>
        <taxon>Oryzeae</taxon>
        <taxon>Oryzinae</taxon>
        <taxon>Oryza</taxon>
        <taxon>Oryza sativa</taxon>
    </lineage>
</organism>
<name>Q6YWF8_ORYSJ</name>
<gene>
    <name evidence="2" type="primary">OSJNBb0018G11.23</name>
</gene>
<feature type="region of interest" description="Disordered" evidence="1">
    <location>
        <begin position="1"/>
        <end position="56"/>
    </location>
</feature>
<evidence type="ECO:0000256" key="1">
    <source>
        <dbReference type="SAM" id="MobiDB-lite"/>
    </source>
</evidence>